<gene>
    <name evidence="2" type="ORF">M7I_3772</name>
</gene>
<proteinExistence type="predicted"/>
<organism evidence="2 3">
    <name type="scientific">Glarea lozoyensis (strain ATCC 74030 / MF5533)</name>
    <dbReference type="NCBI Taxonomy" id="1104152"/>
    <lineage>
        <taxon>Eukaryota</taxon>
        <taxon>Fungi</taxon>
        <taxon>Dikarya</taxon>
        <taxon>Ascomycota</taxon>
        <taxon>Pezizomycotina</taxon>
        <taxon>Leotiomycetes</taxon>
        <taxon>Helotiales</taxon>
        <taxon>Helotiaceae</taxon>
        <taxon>Glarea</taxon>
    </lineage>
</organism>
<name>H0EMD7_GLAL7</name>
<dbReference type="OrthoDB" id="10304655at2759"/>
<protein>
    <submittedName>
        <fullName evidence="2">Uncharacterized protein</fullName>
    </submittedName>
</protein>
<comment type="caution">
    <text evidence="2">The sequence shown here is derived from an EMBL/GenBank/DDBJ whole genome shotgun (WGS) entry which is preliminary data.</text>
</comment>
<dbReference type="InParanoid" id="H0EMD7"/>
<dbReference type="EMBL" id="AGUE01000089">
    <property type="protein sequence ID" value="EHL00277.1"/>
    <property type="molecule type" value="Genomic_DNA"/>
</dbReference>
<dbReference type="AlphaFoldDB" id="H0EMD7"/>
<reference evidence="2 3" key="1">
    <citation type="journal article" date="2012" name="Eukaryot. Cell">
        <title>Genome sequence of the fungus Glarea lozoyensis: the first genome sequence of a species from the Helotiaceae family.</title>
        <authorList>
            <person name="Youssar L."/>
            <person name="Gruening B.A."/>
            <person name="Erxleben A."/>
            <person name="Guenther S."/>
            <person name="Huettel W."/>
        </authorList>
    </citation>
    <scope>NUCLEOTIDE SEQUENCE [LARGE SCALE GENOMIC DNA]</scope>
    <source>
        <strain evidence="3">ATCC 74030 / MF5533</strain>
    </source>
</reference>
<dbReference type="HOGENOM" id="CLU_1586640_0_0_1"/>
<accession>H0EMD7</accession>
<keyword evidence="3" id="KW-1185">Reference proteome</keyword>
<sequence length="172" mass="19983">MSFLNLKAKAEKAASHIGLSRTKSLHMKNPFTNPRRLDAAIIAPRTPLSDSEDDFPSARTTRRTTLFSTPSRRVSPHASSREDRFWEADHHFREQEKSEVYSDFQALNPENVRVERLKPAQEREFKRVKAEQARRERDAVRARARAQREFLEEQMRFVEACEEEEEGVGSLA</sequence>
<evidence type="ECO:0000256" key="1">
    <source>
        <dbReference type="SAM" id="MobiDB-lite"/>
    </source>
</evidence>
<evidence type="ECO:0000313" key="3">
    <source>
        <dbReference type="Proteomes" id="UP000005446"/>
    </source>
</evidence>
<feature type="region of interest" description="Disordered" evidence="1">
    <location>
        <begin position="44"/>
        <end position="83"/>
    </location>
</feature>
<evidence type="ECO:0000313" key="2">
    <source>
        <dbReference type="EMBL" id="EHL00277.1"/>
    </source>
</evidence>
<dbReference type="Proteomes" id="UP000005446">
    <property type="component" value="Unassembled WGS sequence"/>
</dbReference>
<feature type="compositionally biased region" description="Polar residues" evidence="1">
    <location>
        <begin position="63"/>
        <end position="72"/>
    </location>
</feature>